<proteinExistence type="predicted"/>
<reference evidence="1 2" key="1">
    <citation type="submission" date="2019-09" db="EMBL/GenBank/DDBJ databases">
        <title>Mumia zhuanghuii sp. nov. isolated from the intestinal contents of plateau pika (Ochotona curzoniae) in the Qinghai-Tibet plateau of China.</title>
        <authorList>
            <person name="Tian Z."/>
        </authorList>
    </citation>
    <scope>NUCLEOTIDE SEQUENCE [LARGE SCALE GENOMIC DNA]</scope>
    <source>
        <strain evidence="2">350</strain>
    </source>
</reference>
<name>A0A5Q6RZM3_9ACTN</name>
<organism evidence="1 2">
    <name type="scientific">Mumia zhuanghuii</name>
    <dbReference type="NCBI Taxonomy" id="2585211"/>
    <lineage>
        <taxon>Bacteria</taxon>
        <taxon>Bacillati</taxon>
        <taxon>Actinomycetota</taxon>
        <taxon>Actinomycetes</taxon>
        <taxon>Propionibacteriales</taxon>
        <taxon>Nocardioidaceae</taxon>
        <taxon>Mumia</taxon>
    </lineage>
</organism>
<dbReference type="AlphaFoldDB" id="A0A5Q6RZM3"/>
<protein>
    <submittedName>
        <fullName evidence="1">Uncharacterized protein</fullName>
    </submittedName>
</protein>
<gene>
    <name evidence="1" type="ORF">FE697_008125</name>
</gene>
<evidence type="ECO:0000313" key="1">
    <source>
        <dbReference type="EMBL" id="KAA1423555.1"/>
    </source>
</evidence>
<dbReference type="Proteomes" id="UP000307768">
    <property type="component" value="Unassembled WGS sequence"/>
</dbReference>
<evidence type="ECO:0000313" key="2">
    <source>
        <dbReference type="Proteomes" id="UP000307768"/>
    </source>
</evidence>
<dbReference type="EMBL" id="VDFQ02000002">
    <property type="protein sequence ID" value="KAA1423555.1"/>
    <property type="molecule type" value="Genomic_DNA"/>
</dbReference>
<dbReference type="RefSeq" id="WP_149769075.1">
    <property type="nucleotide sequence ID" value="NZ_VDFQ02000002.1"/>
</dbReference>
<sequence>MSATAGFREVIGGVTITGPKASGYYKLKWIEPDGKRRETDRGPSLEKARSAAIDIATRISRAAGPEAVTTLGAIK</sequence>
<comment type="caution">
    <text evidence="1">The sequence shown here is derived from an EMBL/GenBank/DDBJ whole genome shotgun (WGS) entry which is preliminary data.</text>
</comment>
<accession>A0A5Q6RZM3</accession>